<feature type="transmembrane region" description="Helical" evidence="6">
    <location>
        <begin position="345"/>
        <end position="365"/>
    </location>
</feature>
<feature type="signal peptide" evidence="7">
    <location>
        <begin position="1"/>
        <end position="16"/>
    </location>
</feature>
<feature type="chain" id="PRO_5001982838" evidence="7">
    <location>
        <begin position="17"/>
        <end position="389"/>
    </location>
</feature>
<dbReference type="Pfam" id="PF05827">
    <property type="entry name" value="VAS1_LD"/>
    <property type="match status" value="1"/>
</dbReference>
<dbReference type="GO" id="GO:0030641">
    <property type="term" value="P:regulation of cellular pH"/>
    <property type="evidence" value="ECO:0007669"/>
    <property type="project" value="TreeGrafter"/>
</dbReference>
<dbReference type="AlphaFoldDB" id="A0A0A1WSY1"/>
<dbReference type="InterPro" id="IPR008388">
    <property type="entry name" value="Ac45_acc_su"/>
</dbReference>
<dbReference type="PANTHER" id="PTHR12471">
    <property type="entry name" value="VACUOLAR ATP SYNTHASE SUBUNIT S1"/>
    <property type="match status" value="1"/>
</dbReference>
<evidence type="ECO:0000256" key="2">
    <source>
        <dbReference type="ARBA" id="ARBA00009037"/>
    </source>
</evidence>
<protein>
    <submittedName>
        <fullName evidence="10">V-type proton ATPase subunit S1</fullName>
    </submittedName>
</protein>
<feature type="domain" description="V-type proton ATPase subunit S1 luminal" evidence="8">
    <location>
        <begin position="228"/>
        <end position="306"/>
    </location>
</feature>
<sequence>MKIAFLTLLVIGVAAASESIVLVLAPVEPIPALSKVDNESFNRIAKPLVKDHMIAVFQEDDLSFSDFQCKSNRTGQQSCYSHLQTIKPSTFYMRVDSPENVLEKLDPNYEVITISKNGKLETPLKCKTGKVVFLRFCEGTGLSREDTLEAHDIAISNVMKQVSCPTVFMYTSTPAKDFEAKKRSRRALSVWETAAPKGGIIFTDPKFQIFFTTLAVKIGSAAPKAITISNMKIDDHNTTDFSVTLSSSDAADVITFVIELKKGYYYMKQLTYNKDTQFRSNDINAPPAFSYFCGNLTVYSPNGNQLLWNSVQFQAPFGSKVKTVNEKYFEFGESWNCVGFVTHPILAGLFVSAILLAILFVGICWMMDINTMDRFDDPKGKTITINASE</sequence>
<evidence type="ECO:0000256" key="5">
    <source>
        <dbReference type="ARBA" id="ARBA00023136"/>
    </source>
</evidence>
<evidence type="ECO:0000256" key="3">
    <source>
        <dbReference type="ARBA" id="ARBA00022692"/>
    </source>
</evidence>
<name>A0A0A1WSY1_ZEUCU</name>
<keyword evidence="7" id="KW-0732">Signal</keyword>
<keyword evidence="4 6" id="KW-1133">Transmembrane helix</keyword>
<organism evidence="10">
    <name type="scientific">Zeugodacus cucurbitae</name>
    <name type="common">Melon fruit fly</name>
    <name type="synonym">Bactrocera cucurbitae</name>
    <dbReference type="NCBI Taxonomy" id="28588"/>
    <lineage>
        <taxon>Eukaryota</taxon>
        <taxon>Metazoa</taxon>
        <taxon>Ecdysozoa</taxon>
        <taxon>Arthropoda</taxon>
        <taxon>Hexapoda</taxon>
        <taxon>Insecta</taxon>
        <taxon>Pterygota</taxon>
        <taxon>Neoptera</taxon>
        <taxon>Endopterygota</taxon>
        <taxon>Diptera</taxon>
        <taxon>Brachycera</taxon>
        <taxon>Muscomorpha</taxon>
        <taxon>Tephritoidea</taxon>
        <taxon>Tephritidae</taxon>
        <taxon>Zeugodacus</taxon>
        <taxon>Zeugodacus</taxon>
    </lineage>
</organism>
<dbReference type="Pfam" id="PF20520">
    <property type="entry name" value="Ac45-VOA1_TM"/>
    <property type="match status" value="1"/>
</dbReference>
<evidence type="ECO:0000259" key="8">
    <source>
        <dbReference type="Pfam" id="PF05827"/>
    </source>
</evidence>
<keyword evidence="5 6" id="KW-0472">Membrane</keyword>
<comment type="similarity">
    <text evidence="2">Belongs to the vacuolar ATPase subunit S1 family.</text>
</comment>
<gene>
    <name evidence="10" type="primary">Atp6ap1_2</name>
    <name evidence="10" type="ORF">g.30818</name>
</gene>
<accession>A0A0A1WSY1</accession>
<dbReference type="GO" id="GO:0001671">
    <property type="term" value="F:ATPase activator activity"/>
    <property type="evidence" value="ECO:0007669"/>
    <property type="project" value="TreeGrafter"/>
</dbReference>
<keyword evidence="3 6" id="KW-0812">Transmembrane</keyword>
<evidence type="ECO:0000256" key="4">
    <source>
        <dbReference type="ARBA" id="ARBA00022989"/>
    </source>
</evidence>
<reference evidence="10" key="2">
    <citation type="journal article" date="2015" name="Gigascience">
        <title>Reconstructing a comprehensive transcriptome assembly of a white-pupal translocated strain of the pest fruit fly Bactrocera cucurbitae.</title>
        <authorList>
            <person name="Sim S.B."/>
            <person name="Calla B."/>
            <person name="Hall B."/>
            <person name="DeRego T."/>
            <person name="Geib S.M."/>
        </authorList>
    </citation>
    <scope>NUCLEOTIDE SEQUENCE</scope>
</reference>
<evidence type="ECO:0000256" key="6">
    <source>
        <dbReference type="SAM" id="Phobius"/>
    </source>
</evidence>
<dbReference type="EMBL" id="GBXI01012345">
    <property type="protein sequence ID" value="JAD01947.1"/>
    <property type="molecule type" value="Transcribed_RNA"/>
</dbReference>
<dbReference type="InterPro" id="IPR046756">
    <property type="entry name" value="VAS1/VOA1_TM"/>
</dbReference>
<evidence type="ECO:0000256" key="1">
    <source>
        <dbReference type="ARBA" id="ARBA00004167"/>
    </source>
</evidence>
<reference evidence="10" key="1">
    <citation type="submission" date="2014-11" db="EMBL/GenBank/DDBJ databases">
        <authorList>
            <person name="Geib S."/>
        </authorList>
    </citation>
    <scope>NUCLEOTIDE SEQUENCE</scope>
</reference>
<comment type="subcellular location">
    <subcellularLocation>
        <location evidence="1">Membrane</location>
        <topology evidence="1">Single-pass membrane protein</topology>
    </subcellularLocation>
</comment>
<evidence type="ECO:0000259" key="9">
    <source>
        <dbReference type="Pfam" id="PF20520"/>
    </source>
</evidence>
<feature type="domain" description="V-type proton ATPase subunit S1/VOA1 transmembrane" evidence="9">
    <location>
        <begin position="339"/>
        <end position="377"/>
    </location>
</feature>
<dbReference type="PANTHER" id="PTHR12471:SF7">
    <property type="entry name" value="V-TYPE PROTON ATPASE SUBUNIT S1"/>
    <property type="match status" value="1"/>
</dbReference>
<evidence type="ECO:0000313" key="10">
    <source>
        <dbReference type="EMBL" id="JAD01947.1"/>
    </source>
</evidence>
<evidence type="ECO:0000256" key="7">
    <source>
        <dbReference type="SAM" id="SignalP"/>
    </source>
</evidence>
<dbReference type="GO" id="GO:0033176">
    <property type="term" value="C:proton-transporting V-type ATPase complex"/>
    <property type="evidence" value="ECO:0007669"/>
    <property type="project" value="TreeGrafter"/>
</dbReference>
<dbReference type="InterPro" id="IPR046755">
    <property type="entry name" value="VAS1_LD"/>
</dbReference>
<proteinExistence type="inferred from homology"/>